<accession>A0A0E3WI86</accession>
<evidence type="ECO:0000256" key="6">
    <source>
        <dbReference type="ARBA" id="ARBA00023136"/>
    </source>
</evidence>
<dbReference type="GO" id="GO:0140359">
    <property type="term" value="F:ABC-type transporter activity"/>
    <property type="evidence" value="ECO:0007669"/>
    <property type="project" value="InterPro"/>
</dbReference>
<dbReference type="GO" id="GO:0005886">
    <property type="term" value="C:plasma membrane"/>
    <property type="evidence" value="ECO:0007669"/>
    <property type="project" value="UniProtKB-SubCell"/>
</dbReference>
<evidence type="ECO:0000256" key="5">
    <source>
        <dbReference type="ARBA" id="ARBA00022989"/>
    </source>
</evidence>
<evidence type="ECO:0000256" key="4">
    <source>
        <dbReference type="ARBA" id="ARBA00022840"/>
    </source>
</evidence>
<keyword evidence="2 7" id="KW-0812">Transmembrane</keyword>
<keyword evidence="5 7" id="KW-1133">Transmembrane helix</keyword>
<reference evidence="11" key="1">
    <citation type="submission" date="2015-03" db="EMBL/GenBank/DDBJ databases">
        <authorList>
            <person name="Wibberg D."/>
        </authorList>
    </citation>
    <scope>NUCLEOTIDE SEQUENCE [LARGE SCALE GENOMIC DNA]</scope>
</reference>
<evidence type="ECO:0000259" key="8">
    <source>
        <dbReference type="PROSITE" id="PS50893"/>
    </source>
</evidence>
<feature type="domain" description="ABC transmembrane type-1" evidence="9">
    <location>
        <begin position="26"/>
        <end position="313"/>
    </location>
</feature>
<dbReference type="PROSITE" id="PS50929">
    <property type="entry name" value="ABC_TM1F"/>
    <property type="match status" value="1"/>
</dbReference>
<dbReference type="PANTHER" id="PTHR24221">
    <property type="entry name" value="ATP-BINDING CASSETTE SUB-FAMILY B"/>
    <property type="match status" value="1"/>
</dbReference>
<feature type="transmembrane region" description="Helical" evidence="7">
    <location>
        <begin position="137"/>
        <end position="160"/>
    </location>
</feature>
<proteinExistence type="predicted"/>
<dbReference type="PATRIC" id="fig|1073571.4.peg.4495"/>
<dbReference type="GO" id="GO:0005524">
    <property type="term" value="F:ATP binding"/>
    <property type="evidence" value="ECO:0007669"/>
    <property type="project" value="UniProtKB-KW"/>
</dbReference>
<feature type="transmembrane region" description="Helical" evidence="7">
    <location>
        <begin position="24"/>
        <end position="45"/>
    </location>
</feature>
<name>A0A0E3WI86_9BACL</name>
<sequence>MKNKLLIHVRNIMMFVKLFCTKELYVSLALMAFSALLAPLGTWLYKLLIDDLAFVHSASAVTQKLVVIIAGYTVLKVLLEWSEHITAHINNRLKYNINREFIRQVNKKLSVISMEQLENPAVYDLLDRVQSNVNKGILSYINNSLSVVLPVFSIISYILLLININLYFPLIAVLATVPYLLLMNAQGKKSYFQAVEQSKPLRRLNYMYDVLTSRRYAKEIRMFGLIDYFNDRTEEIRKDVWKEKFKLLLHYTLGGAFIDIFRNVALGICLLMTCIGVLENRMSIGDVMLVITSMQAITDGLSGMVNKISSMNNYTLYIEDMMNFLELPEDTGSGHKKIVESPTIQFKHVDFKYPNSKTHTLKNIDITINKGEKIALVGENGCGKTTFINVLLGLYKPTSGEVLVGGDPLADVIDDFRTMTVCVFQNFIKYQLSVADNIKAGNFGEDFHKQSLQIFSMDSFIDNLPKGLDTQLGQLENNDVELSGGQWQRLAIARALSRAGTEILIMDEPTASLDPKVETQIYEEFSALCENKTAIMISHRLGVTRLCDTIYVFDQGEICEFGSHAELMNRRGKYYQMYSAQSYLYA</sequence>
<keyword evidence="6 7" id="KW-0472">Membrane</keyword>
<evidence type="ECO:0000256" key="1">
    <source>
        <dbReference type="ARBA" id="ARBA00004651"/>
    </source>
</evidence>
<dbReference type="InterPro" id="IPR003439">
    <property type="entry name" value="ABC_transporter-like_ATP-bd"/>
</dbReference>
<dbReference type="AlphaFoldDB" id="A0A0E3WI86"/>
<gene>
    <name evidence="10" type="ORF">PRIO_4201</name>
</gene>
<dbReference type="PANTHER" id="PTHR24221:SF654">
    <property type="entry name" value="ATP-BINDING CASSETTE SUB-FAMILY B MEMBER 6"/>
    <property type="match status" value="1"/>
</dbReference>
<dbReference type="KEGG" id="pri:PRIO_4201"/>
<comment type="subcellular location">
    <subcellularLocation>
        <location evidence="1">Cell membrane</location>
        <topology evidence="1">Multi-pass membrane protein</topology>
    </subcellularLocation>
</comment>
<feature type="transmembrane region" description="Helical" evidence="7">
    <location>
        <begin position="247"/>
        <end position="278"/>
    </location>
</feature>
<dbReference type="InterPro" id="IPR017871">
    <property type="entry name" value="ABC_transporter-like_CS"/>
</dbReference>
<evidence type="ECO:0000256" key="7">
    <source>
        <dbReference type="SAM" id="Phobius"/>
    </source>
</evidence>
<dbReference type="InterPro" id="IPR011527">
    <property type="entry name" value="ABC1_TM_dom"/>
</dbReference>
<evidence type="ECO:0000259" key="9">
    <source>
        <dbReference type="PROSITE" id="PS50929"/>
    </source>
</evidence>
<keyword evidence="4" id="KW-0067">ATP-binding</keyword>
<evidence type="ECO:0000256" key="2">
    <source>
        <dbReference type="ARBA" id="ARBA00022692"/>
    </source>
</evidence>
<feature type="transmembrane region" description="Helical" evidence="7">
    <location>
        <begin position="65"/>
        <end position="82"/>
    </location>
</feature>
<dbReference type="Proteomes" id="UP000033163">
    <property type="component" value="Chromosome I"/>
</dbReference>
<dbReference type="STRING" id="483937.AMQ84_16370"/>
<dbReference type="InterPro" id="IPR003593">
    <property type="entry name" value="AAA+_ATPase"/>
</dbReference>
<dbReference type="InterPro" id="IPR036640">
    <property type="entry name" value="ABC1_TM_sf"/>
</dbReference>
<evidence type="ECO:0000313" key="11">
    <source>
        <dbReference type="Proteomes" id="UP000033163"/>
    </source>
</evidence>
<dbReference type="InterPro" id="IPR027417">
    <property type="entry name" value="P-loop_NTPase"/>
</dbReference>
<feature type="domain" description="ABC transporter" evidence="8">
    <location>
        <begin position="344"/>
        <end position="580"/>
    </location>
</feature>
<evidence type="ECO:0000313" key="10">
    <source>
        <dbReference type="EMBL" id="CQR56603.1"/>
    </source>
</evidence>
<dbReference type="InterPro" id="IPR039421">
    <property type="entry name" value="Type_1_exporter"/>
</dbReference>
<dbReference type="SMART" id="SM00382">
    <property type="entry name" value="AAA"/>
    <property type="match status" value="1"/>
</dbReference>
<dbReference type="GO" id="GO:0016887">
    <property type="term" value="F:ATP hydrolysis activity"/>
    <property type="evidence" value="ECO:0007669"/>
    <property type="project" value="InterPro"/>
</dbReference>
<dbReference type="EMBL" id="LN831776">
    <property type="protein sequence ID" value="CQR56603.1"/>
    <property type="molecule type" value="Genomic_DNA"/>
</dbReference>
<dbReference type="SUPFAM" id="SSF52540">
    <property type="entry name" value="P-loop containing nucleoside triphosphate hydrolases"/>
    <property type="match status" value="1"/>
</dbReference>
<dbReference type="Gene3D" id="3.40.50.300">
    <property type="entry name" value="P-loop containing nucleotide triphosphate hydrolases"/>
    <property type="match status" value="1"/>
</dbReference>
<dbReference type="GO" id="GO:0034040">
    <property type="term" value="F:ATPase-coupled lipid transmembrane transporter activity"/>
    <property type="evidence" value="ECO:0007669"/>
    <property type="project" value="TreeGrafter"/>
</dbReference>
<feature type="transmembrane region" description="Helical" evidence="7">
    <location>
        <begin position="166"/>
        <end position="182"/>
    </location>
</feature>
<dbReference type="HOGENOM" id="CLU_000604_84_3_9"/>
<dbReference type="Pfam" id="PF00005">
    <property type="entry name" value="ABC_tran"/>
    <property type="match status" value="1"/>
</dbReference>
<evidence type="ECO:0000256" key="3">
    <source>
        <dbReference type="ARBA" id="ARBA00022741"/>
    </source>
</evidence>
<dbReference type="PROSITE" id="PS00211">
    <property type="entry name" value="ABC_TRANSPORTER_1"/>
    <property type="match status" value="1"/>
</dbReference>
<dbReference type="Pfam" id="PF00664">
    <property type="entry name" value="ABC_membrane"/>
    <property type="match status" value="1"/>
</dbReference>
<dbReference type="PROSITE" id="PS50893">
    <property type="entry name" value="ABC_TRANSPORTER_2"/>
    <property type="match status" value="1"/>
</dbReference>
<dbReference type="RefSeq" id="WP_020432470.1">
    <property type="nucleotide sequence ID" value="NZ_AGBD01001485.1"/>
</dbReference>
<protein>
    <submittedName>
        <fullName evidence="10">Putative membrane protein</fullName>
    </submittedName>
</protein>
<organism evidence="10 11">
    <name type="scientific">Paenibacillus riograndensis SBR5</name>
    <dbReference type="NCBI Taxonomy" id="1073571"/>
    <lineage>
        <taxon>Bacteria</taxon>
        <taxon>Bacillati</taxon>
        <taxon>Bacillota</taxon>
        <taxon>Bacilli</taxon>
        <taxon>Bacillales</taxon>
        <taxon>Paenibacillaceae</taxon>
        <taxon>Paenibacillus</taxon>
        <taxon>Paenibacillus sonchi group</taxon>
    </lineage>
</organism>
<dbReference type="SUPFAM" id="SSF90123">
    <property type="entry name" value="ABC transporter transmembrane region"/>
    <property type="match status" value="1"/>
</dbReference>
<dbReference type="Gene3D" id="1.20.1560.10">
    <property type="entry name" value="ABC transporter type 1, transmembrane domain"/>
    <property type="match status" value="1"/>
</dbReference>
<keyword evidence="3" id="KW-0547">Nucleotide-binding</keyword>